<dbReference type="InterPro" id="IPR011330">
    <property type="entry name" value="Glyco_hydro/deAcase_b/a-brl"/>
</dbReference>
<dbReference type="CDD" id="cd10917">
    <property type="entry name" value="CE4_NodB_like_6s_7s"/>
    <property type="match status" value="1"/>
</dbReference>
<evidence type="ECO:0000256" key="1">
    <source>
        <dbReference type="SAM" id="Phobius"/>
    </source>
</evidence>
<protein>
    <submittedName>
        <fullName evidence="4">Polysaccharide deacetylase family protein</fullName>
    </submittedName>
</protein>
<dbReference type="Proteomes" id="UP000293902">
    <property type="component" value="Chromosome"/>
</dbReference>
<evidence type="ECO:0000313" key="5">
    <source>
        <dbReference type="Proteomes" id="UP000248798"/>
    </source>
</evidence>
<feature type="transmembrane region" description="Helical" evidence="1">
    <location>
        <begin position="39"/>
        <end position="63"/>
    </location>
</feature>
<dbReference type="GO" id="GO:0016810">
    <property type="term" value="F:hydrolase activity, acting on carbon-nitrogen (but not peptide) bonds"/>
    <property type="evidence" value="ECO:0007669"/>
    <property type="project" value="InterPro"/>
</dbReference>
<dbReference type="EMBL" id="CP036313">
    <property type="protein sequence ID" value="QBH13299.1"/>
    <property type="molecule type" value="Genomic_DNA"/>
</dbReference>
<organism evidence="4 5">
    <name type="scientific">Desulfobacter hydrogenophilus</name>
    <dbReference type="NCBI Taxonomy" id="2291"/>
    <lineage>
        <taxon>Bacteria</taxon>
        <taxon>Pseudomonadati</taxon>
        <taxon>Thermodesulfobacteriota</taxon>
        <taxon>Desulfobacteria</taxon>
        <taxon>Desulfobacterales</taxon>
        <taxon>Desulfobacteraceae</taxon>
        <taxon>Desulfobacter</taxon>
    </lineage>
</organism>
<evidence type="ECO:0000313" key="3">
    <source>
        <dbReference type="EMBL" id="QBH13299.1"/>
    </source>
</evidence>
<accession>A0A328F9F3</accession>
<dbReference type="OrthoDB" id="5352625at2"/>
<dbReference type="Proteomes" id="UP000248798">
    <property type="component" value="Unassembled WGS sequence"/>
</dbReference>
<evidence type="ECO:0000259" key="2">
    <source>
        <dbReference type="PROSITE" id="PS51677"/>
    </source>
</evidence>
<feature type="transmembrane region" description="Helical" evidence="1">
    <location>
        <begin position="16"/>
        <end position="33"/>
    </location>
</feature>
<dbReference type="RefSeq" id="WP_111957965.1">
    <property type="nucleotide sequence ID" value="NZ_CP036313.1"/>
</dbReference>
<dbReference type="InterPro" id="IPR002509">
    <property type="entry name" value="NODB_dom"/>
</dbReference>
<dbReference type="Gene3D" id="3.20.20.370">
    <property type="entry name" value="Glycoside hydrolase/deacetylase"/>
    <property type="match status" value="1"/>
</dbReference>
<dbReference type="GO" id="GO:0005975">
    <property type="term" value="P:carbohydrate metabolic process"/>
    <property type="evidence" value="ECO:0007669"/>
    <property type="project" value="InterPro"/>
</dbReference>
<dbReference type="AlphaFoldDB" id="A0A328F9F3"/>
<reference evidence="3 6" key="2">
    <citation type="submission" date="2019-02" db="EMBL/GenBank/DDBJ databases">
        <title>Complete genome sequence of Desulfobacter hydrogenophilus AcRS1.</title>
        <authorList>
            <person name="Marietou A."/>
            <person name="Lund M.B."/>
            <person name="Marshall I.P.G."/>
            <person name="Schreiber L."/>
            <person name="Jorgensen B."/>
        </authorList>
    </citation>
    <scope>NUCLEOTIDE SEQUENCE [LARGE SCALE GENOMIC DNA]</scope>
    <source>
        <strain evidence="3 6">AcRS1</strain>
    </source>
</reference>
<keyword evidence="6" id="KW-1185">Reference proteome</keyword>
<dbReference type="PROSITE" id="PS51677">
    <property type="entry name" value="NODB"/>
    <property type="match status" value="1"/>
</dbReference>
<feature type="domain" description="NodB homology" evidence="2">
    <location>
        <begin position="70"/>
        <end position="256"/>
    </location>
</feature>
<dbReference type="PANTHER" id="PTHR10587">
    <property type="entry name" value="GLYCOSYL TRANSFERASE-RELATED"/>
    <property type="match status" value="1"/>
</dbReference>
<dbReference type="EMBL" id="QLNI01000029">
    <property type="protein sequence ID" value="RAM01304.1"/>
    <property type="molecule type" value="Genomic_DNA"/>
</dbReference>
<dbReference type="SUPFAM" id="SSF88713">
    <property type="entry name" value="Glycoside hydrolase/deacetylase"/>
    <property type="match status" value="1"/>
</dbReference>
<evidence type="ECO:0000313" key="4">
    <source>
        <dbReference type="EMBL" id="RAM01304.1"/>
    </source>
</evidence>
<gene>
    <name evidence="4" type="ORF">DO021_14620</name>
    <name evidence="3" type="ORF">EYB58_10415</name>
</gene>
<name>A0A328F9F3_9BACT</name>
<reference evidence="4 5" key="1">
    <citation type="submission" date="2018-06" db="EMBL/GenBank/DDBJ databases">
        <title>Complete Genome Sequence of Desulfobacter hydrogenophilus (DSM3380).</title>
        <authorList>
            <person name="Marietou A."/>
            <person name="Schreiber L."/>
            <person name="Marshall I."/>
            <person name="Jorgensen B."/>
        </authorList>
    </citation>
    <scope>NUCLEOTIDE SEQUENCE [LARGE SCALE GENOMIC DNA]</scope>
    <source>
        <strain evidence="4 5">DSM 3380</strain>
    </source>
</reference>
<keyword evidence="1" id="KW-0472">Membrane</keyword>
<dbReference type="Pfam" id="PF01522">
    <property type="entry name" value="Polysacc_deac_1"/>
    <property type="match status" value="1"/>
</dbReference>
<proteinExistence type="predicted"/>
<dbReference type="InterPro" id="IPR050248">
    <property type="entry name" value="Polysacc_deacetylase_ArnD"/>
</dbReference>
<sequence length="285" mass="31285">MKIPAKRSLTTGEKTGIAAFILAGSFFVLWGPIWSTLPLAGFVLLCLVAPFATDYGFFLPVVCRGGRNVRSVSLSFDDGPDSMTTPFVLEILKSYQMPATFFVTGKNARSHPDLIARILEQGHTIGNHTYSHDSLIMLKSYQRLKDEINKTQRVLAAHGIRPLVFRPPAGITNPKLRPVLAELGLNAVNFSCRAMDKGNRRIAGIASKILNRVRPGDIILLHDSKPWAESPGVPDDTAISSFLIELGRVLDGLETQKLSVVPLSELIGQPIMEQVEPIDAFAEWI</sequence>
<keyword evidence="1" id="KW-0812">Transmembrane</keyword>
<keyword evidence="1" id="KW-1133">Transmembrane helix</keyword>
<evidence type="ECO:0000313" key="6">
    <source>
        <dbReference type="Proteomes" id="UP000293902"/>
    </source>
</evidence>